<accession>A0AA97NUT7</accession>
<reference evidence="8" key="1">
    <citation type="journal article" date="2012" name="PLoS Genet.">
        <title>Comparative analysis of the genomes of two field isolates of the rice blast fungus Magnaporthe oryzae.</title>
        <authorList>
            <person name="Xue M."/>
            <person name="Yang J."/>
            <person name="Li Z."/>
            <person name="Hu S."/>
            <person name="Yao N."/>
            <person name="Dean R.A."/>
            <person name="Zhao W."/>
            <person name="Shen M."/>
            <person name="Zhang H."/>
            <person name="Li C."/>
            <person name="Liu L."/>
            <person name="Cao L."/>
            <person name="Xu X."/>
            <person name="Xing Y."/>
            <person name="Hsiang T."/>
            <person name="Zhang Z."/>
            <person name="Xu J.R."/>
            <person name="Peng Y.L."/>
        </authorList>
    </citation>
    <scope>NUCLEOTIDE SEQUENCE</scope>
    <source>
        <strain evidence="8">Y34</strain>
    </source>
</reference>
<dbReference type="GO" id="GO:0036376">
    <property type="term" value="P:sodium ion export across plasma membrane"/>
    <property type="evidence" value="ECO:0007669"/>
    <property type="project" value="InterPro"/>
</dbReference>
<keyword evidence="3 6" id="KW-1133">Transmembrane helix</keyword>
<dbReference type="GO" id="GO:0015385">
    <property type="term" value="F:sodium:proton antiporter activity"/>
    <property type="evidence" value="ECO:0007669"/>
    <property type="project" value="InterPro"/>
</dbReference>
<gene>
    <name evidence="8" type="ORF">OOU_Y34scaffold00641g15</name>
</gene>
<feature type="domain" description="Cation/H+ exchanger transmembrane" evidence="7">
    <location>
        <begin position="25"/>
        <end position="461"/>
    </location>
</feature>
<dbReference type="GO" id="GO:0120029">
    <property type="term" value="P:proton export across plasma membrane"/>
    <property type="evidence" value="ECO:0007669"/>
    <property type="project" value="InterPro"/>
</dbReference>
<dbReference type="EMBL" id="JH793088">
    <property type="protein sequence ID" value="ELQ36731.1"/>
    <property type="molecule type" value="Genomic_DNA"/>
</dbReference>
<evidence type="ECO:0000256" key="3">
    <source>
        <dbReference type="ARBA" id="ARBA00022989"/>
    </source>
</evidence>
<evidence type="ECO:0000313" key="8">
    <source>
        <dbReference type="EMBL" id="ELQ36731.1"/>
    </source>
</evidence>
<feature type="transmembrane region" description="Helical" evidence="6">
    <location>
        <begin position="74"/>
        <end position="95"/>
    </location>
</feature>
<feature type="transmembrane region" description="Helical" evidence="6">
    <location>
        <begin position="12"/>
        <end position="30"/>
    </location>
</feature>
<feature type="transmembrane region" description="Helical" evidence="6">
    <location>
        <begin position="253"/>
        <end position="275"/>
    </location>
</feature>
<dbReference type="PANTHER" id="PTHR31382">
    <property type="entry name" value="NA(+)/H(+) ANTIPORTER"/>
    <property type="match status" value="1"/>
</dbReference>
<feature type="transmembrane region" description="Helical" evidence="6">
    <location>
        <begin position="368"/>
        <end position="387"/>
    </location>
</feature>
<feature type="transmembrane region" description="Helical" evidence="6">
    <location>
        <begin position="107"/>
        <end position="130"/>
    </location>
</feature>
<dbReference type="InterPro" id="IPR006153">
    <property type="entry name" value="Cation/H_exchanger_TM"/>
</dbReference>
<dbReference type="Pfam" id="PF00999">
    <property type="entry name" value="Na_H_Exchanger"/>
    <property type="match status" value="1"/>
</dbReference>
<name>A0AA97NUT7_PYRO3</name>
<keyword evidence="4 6" id="KW-0472">Membrane</keyword>
<evidence type="ECO:0000256" key="4">
    <source>
        <dbReference type="ARBA" id="ARBA00023136"/>
    </source>
</evidence>
<proteinExistence type="predicted"/>
<feature type="transmembrane region" description="Helical" evidence="6">
    <location>
        <begin position="399"/>
        <end position="416"/>
    </location>
</feature>
<feature type="region of interest" description="Disordered" evidence="5">
    <location>
        <begin position="534"/>
        <end position="606"/>
    </location>
</feature>
<feature type="transmembrane region" description="Helical" evidence="6">
    <location>
        <begin position="436"/>
        <end position="457"/>
    </location>
</feature>
<evidence type="ECO:0000259" key="7">
    <source>
        <dbReference type="Pfam" id="PF00999"/>
    </source>
</evidence>
<feature type="transmembrane region" description="Helical" evidence="6">
    <location>
        <begin position="35"/>
        <end position="54"/>
    </location>
</feature>
<organism evidence="8">
    <name type="scientific">Pyricularia oryzae (strain Y34)</name>
    <name type="common">Rice blast fungus</name>
    <name type="synonym">Magnaporthe oryzae</name>
    <dbReference type="NCBI Taxonomy" id="1143189"/>
    <lineage>
        <taxon>Eukaryota</taxon>
        <taxon>Fungi</taxon>
        <taxon>Dikarya</taxon>
        <taxon>Ascomycota</taxon>
        <taxon>Pezizomycotina</taxon>
        <taxon>Sordariomycetes</taxon>
        <taxon>Sordariomycetidae</taxon>
        <taxon>Magnaporthales</taxon>
        <taxon>Pyriculariaceae</taxon>
        <taxon>Pyricularia</taxon>
    </lineage>
</organism>
<feature type="transmembrane region" description="Helical" evidence="6">
    <location>
        <begin position="287"/>
        <end position="306"/>
    </location>
</feature>
<sequence length="623" mass="68090">MPSLDPSELNIILAVLGAFTIIYGLFSVLIKQRWYLGEALPAMLVGIILGPVAAKFLDNTRWGPGSLSEQDKSAITLGFMRVMISVQLVIAGFQLPAKYAVKRWKDMAVLLLPTMTISWLCTTACLMATIPKLTLLASLVIGACLTATDPVLSQAVAKGPFADKYVSRPLREIISAEAGANDGFGFPFLMLATYLMRNTEFPGLVLKPAEEGRGAAKEAAVEVAHRLLRRAGDVGRLDGGIGAAMRDWLLETWLYTIVLSMVYGAAIGFGGGRLIKFCLRKKWIDGESYLLFPVAMAMLIIGTAGMLTTNDLLACFCAGVALNWDGEYLAETEERHDEVNSCIDVLLNFAGFMYVGVIMPWAKFHDPEGTGITLPRLIGLGFMVLLFRRIPAIMATYKAMPTCFGPIGVGAVFYVEHTQHLFPHVGTTGDVVSDDLIKALVPSVYFLVLFSIVVHGLSIPALDFAYRTAGVKPITDDAVQLRRKSAAVATPANARVDSAEPEYFVAYNRFSRPVLTQDAAAAVRSNRRTVLFNGQRVDGLPTANNNNNSSNNGAYYPQQPQYRQQQQQQQQAPPGSAIMFAPTDMPKTPVDQRSRPDWEEDVDPIEEEKIRARLRAASLQKLG</sequence>
<keyword evidence="2 6" id="KW-0812">Transmembrane</keyword>
<protein>
    <submittedName>
        <fullName evidence="8">Na(+)/H(+) antiporter</fullName>
    </submittedName>
</protein>
<evidence type="ECO:0000256" key="1">
    <source>
        <dbReference type="ARBA" id="ARBA00004141"/>
    </source>
</evidence>
<dbReference type="AlphaFoldDB" id="A0AA97NUT7"/>
<feature type="compositionally biased region" description="Low complexity" evidence="5">
    <location>
        <begin position="544"/>
        <end position="574"/>
    </location>
</feature>
<comment type="subcellular location">
    <subcellularLocation>
        <location evidence="1">Membrane</location>
        <topology evidence="1">Multi-pass membrane protein</topology>
    </subcellularLocation>
</comment>
<dbReference type="GO" id="GO:0005886">
    <property type="term" value="C:plasma membrane"/>
    <property type="evidence" value="ECO:0007669"/>
    <property type="project" value="InterPro"/>
</dbReference>
<dbReference type="PANTHER" id="PTHR31382:SF3">
    <property type="entry name" value="SODIUM ION_PROTON EXCHANGER (EUROFUNG)"/>
    <property type="match status" value="1"/>
</dbReference>
<evidence type="ECO:0000256" key="6">
    <source>
        <dbReference type="SAM" id="Phobius"/>
    </source>
</evidence>
<dbReference type="InterPro" id="IPR004712">
    <property type="entry name" value="Na+/H+_antiporter_fungi"/>
</dbReference>
<dbReference type="Proteomes" id="UP000011086">
    <property type="component" value="Unassembled WGS sequence"/>
</dbReference>
<evidence type="ECO:0000256" key="5">
    <source>
        <dbReference type="SAM" id="MobiDB-lite"/>
    </source>
</evidence>
<dbReference type="GO" id="GO:0042391">
    <property type="term" value="P:regulation of membrane potential"/>
    <property type="evidence" value="ECO:0007669"/>
    <property type="project" value="InterPro"/>
</dbReference>
<evidence type="ECO:0000256" key="2">
    <source>
        <dbReference type="ARBA" id="ARBA00022692"/>
    </source>
</evidence>